<reference evidence="2 3" key="1">
    <citation type="submission" date="2024-05" db="EMBL/GenBank/DDBJ databases">
        <authorList>
            <person name="Wallberg A."/>
        </authorList>
    </citation>
    <scope>NUCLEOTIDE SEQUENCE [LARGE SCALE GENOMIC DNA]</scope>
</reference>
<feature type="non-terminal residue" evidence="2">
    <location>
        <position position="1"/>
    </location>
</feature>
<evidence type="ECO:0000259" key="1">
    <source>
        <dbReference type="Pfam" id="PF13649"/>
    </source>
</evidence>
<dbReference type="CDD" id="cd02440">
    <property type="entry name" value="AdoMet_MTases"/>
    <property type="match status" value="1"/>
</dbReference>
<gene>
    <name evidence="2" type="ORF">MNOR_LOCUS17741</name>
</gene>
<sequence length="238" mass="26676">VRRLPFLTNTMTSMRGAADVTDQDLGAYEANYKTHKPGIAPQEMVDNYTTWAKDYDKSLCEGRYNGPSICAEEVAARFPSDQRATVKIIDLAAGTGRVGLELHKRGFRNIDALEPSEGMLEVLKETEVYDKSFMEFVGIGQNTVPDGYYDAVVLSGGMGEGHIPVAGIDDMVRMTKAGGLVIIVMRKEYLEYVEEYKGKLEPYMEELEKLKKWQKIGRREVEGYSFGKTGLVFTFKVL</sequence>
<accession>A0AAV2QZA1</accession>
<comment type="caution">
    <text evidence="2">The sequence shown here is derived from an EMBL/GenBank/DDBJ whole genome shotgun (WGS) entry which is preliminary data.</text>
</comment>
<keyword evidence="3" id="KW-1185">Reference proteome</keyword>
<name>A0AAV2QZA1_MEGNR</name>
<organism evidence="2 3">
    <name type="scientific">Meganyctiphanes norvegica</name>
    <name type="common">Northern krill</name>
    <name type="synonym">Thysanopoda norvegica</name>
    <dbReference type="NCBI Taxonomy" id="48144"/>
    <lineage>
        <taxon>Eukaryota</taxon>
        <taxon>Metazoa</taxon>
        <taxon>Ecdysozoa</taxon>
        <taxon>Arthropoda</taxon>
        <taxon>Crustacea</taxon>
        <taxon>Multicrustacea</taxon>
        <taxon>Malacostraca</taxon>
        <taxon>Eumalacostraca</taxon>
        <taxon>Eucarida</taxon>
        <taxon>Euphausiacea</taxon>
        <taxon>Euphausiidae</taxon>
        <taxon>Meganyctiphanes</taxon>
    </lineage>
</organism>
<feature type="domain" description="Methyltransferase" evidence="1">
    <location>
        <begin position="88"/>
        <end position="179"/>
    </location>
</feature>
<dbReference type="Gene3D" id="3.40.50.150">
    <property type="entry name" value="Vaccinia Virus protein VP39"/>
    <property type="match status" value="1"/>
</dbReference>
<dbReference type="InterPro" id="IPR029063">
    <property type="entry name" value="SAM-dependent_MTases_sf"/>
</dbReference>
<proteinExistence type="predicted"/>
<protein>
    <recommendedName>
        <fullName evidence="1">Methyltransferase domain-containing protein</fullName>
    </recommendedName>
</protein>
<dbReference type="SUPFAM" id="SSF53335">
    <property type="entry name" value="S-adenosyl-L-methionine-dependent methyltransferases"/>
    <property type="match status" value="1"/>
</dbReference>
<dbReference type="EMBL" id="CAXKWB010012341">
    <property type="protein sequence ID" value="CAL4104266.1"/>
    <property type="molecule type" value="Genomic_DNA"/>
</dbReference>
<dbReference type="Pfam" id="PF13649">
    <property type="entry name" value="Methyltransf_25"/>
    <property type="match status" value="1"/>
</dbReference>
<evidence type="ECO:0000313" key="2">
    <source>
        <dbReference type="EMBL" id="CAL4104266.1"/>
    </source>
</evidence>
<dbReference type="InterPro" id="IPR041698">
    <property type="entry name" value="Methyltransf_25"/>
</dbReference>
<evidence type="ECO:0000313" key="3">
    <source>
        <dbReference type="Proteomes" id="UP001497623"/>
    </source>
</evidence>
<dbReference type="Proteomes" id="UP001497623">
    <property type="component" value="Unassembled WGS sequence"/>
</dbReference>
<dbReference type="AlphaFoldDB" id="A0AAV2QZA1"/>